<dbReference type="AlphaFoldDB" id="A0A8H3EZ06"/>
<organism evidence="2 3">
    <name type="scientific">Heterodermia speciosa</name>
    <dbReference type="NCBI Taxonomy" id="116794"/>
    <lineage>
        <taxon>Eukaryota</taxon>
        <taxon>Fungi</taxon>
        <taxon>Dikarya</taxon>
        <taxon>Ascomycota</taxon>
        <taxon>Pezizomycotina</taxon>
        <taxon>Lecanoromycetes</taxon>
        <taxon>OSLEUM clade</taxon>
        <taxon>Lecanoromycetidae</taxon>
        <taxon>Caliciales</taxon>
        <taxon>Physciaceae</taxon>
        <taxon>Heterodermia</taxon>
    </lineage>
</organism>
<gene>
    <name evidence="2" type="ORF">HETSPECPRED_001228</name>
</gene>
<dbReference type="Proteomes" id="UP000664521">
    <property type="component" value="Unassembled WGS sequence"/>
</dbReference>
<protein>
    <submittedName>
        <fullName evidence="2">Uncharacterized protein</fullName>
    </submittedName>
</protein>
<accession>A0A8H3EZ06</accession>
<dbReference type="OrthoDB" id="10475426at2759"/>
<evidence type="ECO:0000313" key="2">
    <source>
        <dbReference type="EMBL" id="CAF9912872.1"/>
    </source>
</evidence>
<name>A0A8H3EZ06_9LECA</name>
<evidence type="ECO:0000313" key="3">
    <source>
        <dbReference type="Proteomes" id="UP000664521"/>
    </source>
</evidence>
<feature type="region of interest" description="Disordered" evidence="1">
    <location>
        <begin position="43"/>
        <end position="73"/>
    </location>
</feature>
<dbReference type="EMBL" id="CAJPDS010000012">
    <property type="protein sequence ID" value="CAF9912872.1"/>
    <property type="molecule type" value="Genomic_DNA"/>
</dbReference>
<feature type="compositionally biased region" description="Low complexity" evidence="1">
    <location>
        <begin position="45"/>
        <end position="55"/>
    </location>
</feature>
<evidence type="ECO:0000256" key="1">
    <source>
        <dbReference type="SAM" id="MobiDB-lite"/>
    </source>
</evidence>
<proteinExistence type="predicted"/>
<comment type="caution">
    <text evidence="2">The sequence shown here is derived from an EMBL/GenBank/DDBJ whole genome shotgun (WGS) entry which is preliminary data.</text>
</comment>
<sequence>MFLLLLIRNSSAVGDPTPIEKHLPYTININPQSPPQPLNLTILTPPSFSSSSSSPLHKRSPSRPMTTCPTPTPSLAPSTFLHSTCSRTRSALALSLTCREIWTIDRQLGDDEPTHESDFDDDGNWINDGSRDPADDPRHYDLTFYPQEKTYELACQEHEICVDGSGAGNGPPTAYCVATENFRKIAAERVTHVEAPLGEAGGVVDVVSAGGGGKRVRGLEVVLTKPDQSGAMYARKMRVQALTKSEMYGTDVWRTMSGGRADCRACSRLEMRPVPVGARRVKVDVILGGMDLEEGGFVYLFDVL</sequence>
<feature type="compositionally biased region" description="Basic and acidic residues" evidence="1">
    <location>
        <begin position="129"/>
        <end position="139"/>
    </location>
</feature>
<feature type="region of interest" description="Disordered" evidence="1">
    <location>
        <begin position="109"/>
        <end position="139"/>
    </location>
</feature>
<keyword evidence="3" id="KW-1185">Reference proteome</keyword>
<reference evidence="2" key="1">
    <citation type="submission" date="2021-03" db="EMBL/GenBank/DDBJ databases">
        <authorList>
            <person name="Tagirdzhanova G."/>
        </authorList>
    </citation>
    <scope>NUCLEOTIDE SEQUENCE</scope>
</reference>